<dbReference type="Proteomes" id="UP000037035">
    <property type="component" value="Unassembled WGS sequence"/>
</dbReference>
<accession>A0A0L6UQL9</accession>
<organism evidence="3 4">
    <name type="scientific">Puccinia sorghi</name>
    <dbReference type="NCBI Taxonomy" id="27349"/>
    <lineage>
        <taxon>Eukaryota</taxon>
        <taxon>Fungi</taxon>
        <taxon>Dikarya</taxon>
        <taxon>Basidiomycota</taxon>
        <taxon>Pucciniomycotina</taxon>
        <taxon>Pucciniomycetes</taxon>
        <taxon>Pucciniales</taxon>
        <taxon>Pucciniaceae</taxon>
        <taxon>Puccinia</taxon>
    </lineage>
</organism>
<keyword evidence="4" id="KW-1185">Reference proteome</keyword>
<feature type="region of interest" description="Disordered" evidence="1">
    <location>
        <begin position="46"/>
        <end position="73"/>
    </location>
</feature>
<protein>
    <recommendedName>
        <fullName evidence="2">No apical meristem-associated C-terminal domain-containing protein</fullName>
    </recommendedName>
</protein>
<feature type="compositionally biased region" description="Basic residues" evidence="1">
    <location>
        <begin position="46"/>
        <end position="60"/>
    </location>
</feature>
<evidence type="ECO:0000313" key="3">
    <source>
        <dbReference type="EMBL" id="KNZ50532.1"/>
    </source>
</evidence>
<reference evidence="3 4" key="1">
    <citation type="submission" date="2015-08" db="EMBL/GenBank/DDBJ databases">
        <title>Next Generation Sequencing and Analysis of the Genome of Puccinia sorghi L Schw, the Causal Agent of Maize Common Rust.</title>
        <authorList>
            <person name="Rochi L."/>
            <person name="Burguener G."/>
            <person name="Darino M."/>
            <person name="Turjanski A."/>
            <person name="Kreff E."/>
            <person name="Dieguez M.J."/>
            <person name="Sacco F."/>
        </authorList>
    </citation>
    <scope>NUCLEOTIDE SEQUENCE [LARGE SCALE GENOMIC DNA]</scope>
    <source>
        <strain evidence="3 4">RO10H11247</strain>
    </source>
</reference>
<dbReference type="VEuPathDB" id="FungiDB:VP01_436g7"/>
<feature type="region of interest" description="Disordered" evidence="1">
    <location>
        <begin position="187"/>
        <end position="210"/>
    </location>
</feature>
<gene>
    <name evidence="3" type="ORF">VP01_436g7</name>
</gene>
<name>A0A0L6UQL9_9BASI</name>
<dbReference type="AlphaFoldDB" id="A0A0L6UQL9"/>
<proteinExistence type="predicted"/>
<dbReference type="OrthoDB" id="2517547at2759"/>
<feature type="compositionally biased region" description="Polar residues" evidence="1">
    <location>
        <begin position="196"/>
        <end position="210"/>
    </location>
</feature>
<evidence type="ECO:0000313" key="4">
    <source>
        <dbReference type="Proteomes" id="UP000037035"/>
    </source>
</evidence>
<dbReference type="InterPro" id="IPR029466">
    <property type="entry name" value="NAM-associated_C"/>
</dbReference>
<comment type="caution">
    <text evidence="3">The sequence shown here is derived from an EMBL/GenBank/DDBJ whole genome shotgun (WGS) entry which is preliminary data.</text>
</comment>
<evidence type="ECO:0000259" key="2">
    <source>
        <dbReference type="Pfam" id="PF14303"/>
    </source>
</evidence>
<dbReference type="Pfam" id="PF14303">
    <property type="entry name" value="NAM-associated"/>
    <property type="match status" value="1"/>
</dbReference>
<evidence type="ECO:0000256" key="1">
    <source>
        <dbReference type="SAM" id="MobiDB-lite"/>
    </source>
</evidence>
<sequence>MPSPDVDIDPLLSGKLLLGPIYCEDTVEYNVSTPWVINQKLLPKNKRKPPWRLPRMKKPKPQSLPTGKSRKTRASAPVGIKLLKTQLWVAIKINQPSGTKSTQCFKPFPLCMKKPLKYQWYHVQNQASKHCNYYSQVERRIFSGLNCNEFLNTGRFFTLDHCWGILHHSPKWIKHLEEGKAPGRLKKKTKLPILPATSNSPSSADPLSNDAANSTVTKYSSLHLKVHLLEKGNSIINIKNHSLINTQFNLNSSSITT</sequence>
<feature type="domain" description="No apical meristem-associated C-terminal" evidence="2">
    <location>
        <begin position="157"/>
        <end position="215"/>
    </location>
</feature>
<dbReference type="STRING" id="27349.A0A0L6UQL9"/>
<dbReference type="EMBL" id="LAVV01009468">
    <property type="protein sequence ID" value="KNZ50532.1"/>
    <property type="molecule type" value="Genomic_DNA"/>
</dbReference>